<sequence length="67" mass="7689">MGSEKCPCIGSNPTTYHFKAMPFAEWFKVTYMSPMTHRFYVVAPKTHLGSDMDPNMGTTRKLNCLRQ</sequence>
<dbReference type="AlphaFoldDB" id="A0A5B7GLX9"/>
<gene>
    <name evidence="1" type="ORF">E2C01_052460</name>
</gene>
<reference evidence="1 2" key="1">
    <citation type="submission" date="2019-05" db="EMBL/GenBank/DDBJ databases">
        <title>Another draft genome of Portunus trituberculatus and its Hox gene families provides insights of decapod evolution.</title>
        <authorList>
            <person name="Jeong J.-H."/>
            <person name="Song I."/>
            <person name="Kim S."/>
            <person name="Choi T."/>
            <person name="Kim D."/>
            <person name="Ryu S."/>
            <person name="Kim W."/>
        </authorList>
    </citation>
    <scope>NUCLEOTIDE SEQUENCE [LARGE SCALE GENOMIC DNA]</scope>
    <source>
        <tissue evidence="1">Muscle</tissue>
    </source>
</reference>
<comment type="caution">
    <text evidence="1">The sequence shown here is derived from an EMBL/GenBank/DDBJ whole genome shotgun (WGS) entry which is preliminary data.</text>
</comment>
<evidence type="ECO:0000313" key="2">
    <source>
        <dbReference type="Proteomes" id="UP000324222"/>
    </source>
</evidence>
<dbReference type="Proteomes" id="UP000324222">
    <property type="component" value="Unassembled WGS sequence"/>
</dbReference>
<accession>A0A5B7GLX9</accession>
<proteinExistence type="predicted"/>
<evidence type="ECO:0000313" key="1">
    <source>
        <dbReference type="EMBL" id="MPC58455.1"/>
    </source>
</evidence>
<protein>
    <submittedName>
        <fullName evidence="1">Uncharacterized protein</fullName>
    </submittedName>
</protein>
<organism evidence="1 2">
    <name type="scientific">Portunus trituberculatus</name>
    <name type="common">Swimming crab</name>
    <name type="synonym">Neptunus trituberculatus</name>
    <dbReference type="NCBI Taxonomy" id="210409"/>
    <lineage>
        <taxon>Eukaryota</taxon>
        <taxon>Metazoa</taxon>
        <taxon>Ecdysozoa</taxon>
        <taxon>Arthropoda</taxon>
        <taxon>Crustacea</taxon>
        <taxon>Multicrustacea</taxon>
        <taxon>Malacostraca</taxon>
        <taxon>Eumalacostraca</taxon>
        <taxon>Eucarida</taxon>
        <taxon>Decapoda</taxon>
        <taxon>Pleocyemata</taxon>
        <taxon>Brachyura</taxon>
        <taxon>Eubrachyura</taxon>
        <taxon>Portunoidea</taxon>
        <taxon>Portunidae</taxon>
        <taxon>Portuninae</taxon>
        <taxon>Portunus</taxon>
    </lineage>
</organism>
<keyword evidence="2" id="KW-1185">Reference proteome</keyword>
<name>A0A5B7GLX9_PORTR</name>
<dbReference type="EMBL" id="VSRR010015704">
    <property type="protein sequence ID" value="MPC58455.1"/>
    <property type="molecule type" value="Genomic_DNA"/>
</dbReference>